<sequence length="80" mass="9934">MKETIKAKENHFLKYWERRFDLILQQNTNWNKLYFSLNKDIFPETIDIDYFCIKHSQELNLKFNYKVDQDAKHYNITITK</sequence>
<dbReference type="AlphaFoldDB" id="A0A3L9M770"/>
<keyword evidence="2" id="KW-1185">Reference proteome</keyword>
<dbReference type="EMBL" id="RDOJ01000019">
    <property type="protein sequence ID" value="RLZ07114.1"/>
    <property type="molecule type" value="Genomic_DNA"/>
</dbReference>
<gene>
    <name evidence="1" type="ORF">EAH69_11730</name>
</gene>
<protein>
    <submittedName>
        <fullName evidence="1">Uncharacterized protein</fullName>
    </submittedName>
</protein>
<reference evidence="1 2" key="1">
    <citation type="submission" date="2018-10" db="EMBL/GenBank/DDBJ databases">
        <authorList>
            <person name="Chen X."/>
        </authorList>
    </citation>
    <scope>NUCLEOTIDE SEQUENCE [LARGE SCALE GENOMIC DNA]</scope>
    <source>
        <strain evidence="1 2">YIM 102668</strain>
    </source>
</reference>
<name>A0A3L9M770_9FLAO</name>
<proteinExistence type="predicted"/>
<dbReference type="RefSeq" id="WP_121935398.1">
    <property type="nucleotide sequence ID" value="NZ_RDOJ01000019.1"/>
</dbReference>
<comment type="caution">
    <text evidence="1">The sequence shown here is derived from an EMBL/GenBank/DDBJ whole genome shotgun (WGS) entry which is preliminary data.</text>
</comment>
<evidence type="ECO:0000313" key="1">
    <source>
        <dbReference type="EMBL" id="RLZ07114.1"/>
    </source>
</evidence>
<evidence type="ECO:0000313" key="2">
    <source>
        <dbReference type="Proteomes" id="UP000275348"/>
    </source>
</evidence>
<accession>A0A3L9M770</accession>
<dbReference type="OrthoDB" id="1445670at2"/>
<organism evidence="1 2">
    <name type="scientific">Faecalibacter macacae</name>
    <dbReference type="NCBI Taxonomy" id="1859289"/>
    <lineage>
        <taxon>Bacteria</taxon>
        <taxon>Pseudomonadati</taxon>
        <taxon>Bacteroidota</taxon>
        <taxon>Flavobacteriia</taxon>
        <taxon>Flavobacteriales</taxon>
        <taxon>Weeksellaceae</taxon>
        <taxon>Faecalibacter</taxon>
    </lineage>
</organism>
<dbReference type="Proteomes" id="UP000275348">
    <property type="component" value="Unassembled WGS sequence"/>
</dbReference>